<dbReference type="OrthoDB" id="7029831at2"/>
<dbReference type="RefSeq" id="WP_086623535.1">
    <property type="nucleotide sequence ID" value="NZ_CP021323.1"/>
</dbReference>
<organism evidence="2 3">
    <name type="scientific">Kushneria konosiri</name>
    <dbReference type="NCBI Taxonomy" id="698828"/>
    <lineage>
        <taxon>Bacteria</taxon>
        <taxon>Pseudomonadati</taxon>
        <taxon>Pseudomonadota</taxon>
        <taxon>Gammaproteobacteria</taxon>
        <taxon>Oceanospirillales</taxon>
        <taxon>Halomonadaceae</taxon>
        <taxon>Kushneria</taxon>
    </lineage>
</organism>
<reference evidence="2 3" key="1">
    <citation type="journal article" date="2017" name="Int. J. Syst. Evol. Microbiol.">
        <title>Kushneria konosiri sp. nov., isolated from the Korean salt-fermented seafood Daemi-jeot.</title>
        <authorList>
            <person name="Yun J.H."/>
            <person name="Park S.K."/>
            <person name="Lee J.Y."/>
            <person name="Jung M.J."/>
            <person name="Bae J.W."/>
        </authorList>
    </citation>
    <scope>NUCLEOTIDE SEQUENCE [LARGE SCALE GENOMIC DNA]</scope>
    <source>
        <strain evidence="2 3">X49</strain>
    </source>
</reference>
<keyword evidence="1" id="KW-0812">Transmembrane</keyword>
<evidence type="ECO:0000313" key="3">
    <source>
        <dbReference type="Proteomes" id="UP000250025"/>
    </source>
</evidence>
<keyword evidence="1" id="KW-0472">Membrane</keyword>
<keyword evidence="3" id="KW-1185">Reference proteome</keyword>
<feature type="transmembrane region" description="Helical" evidence="1">
    <location>
        <begin position="70"/>
        <end position="89"/>
    </location>
</feature>
<keyword evidence="1" id="KW-1133">Transmembrane helix</keyword>
<name>A0A2Z2HH46_9GAMM</name>
<dbReference type="KEGG" id="kus:B9G99_16470"/>
<dbReference type="Proteomes" id="UP000250025">
    <property type="component" value="Chromosome"/>
</dbReference>
<evidence type="ECO:0000256" key="1">
    <source>
        <dbReference type="SAM" id="Phobius"/>
    </source>
</evidence>
<dbReference type="EMBL" id="CP021323">
    <property type="protein sequence ID" value="ARS54647.1"/>
    <property type="molecule type" value="Genomic_DNA"/>
</dbReference>
<feature type="transmembrane region" description="Helical" evidence="1">
    <location>
        <begin position="95"/>
        <end position="115"/>
    </location>
</feature>
<sequence>MRHSSLLTFSVAMATGAAIWALSPLTNGHTEPWDSGLYYSVALVLAGIASALVTSGPLSALHAGCLTGQILFAMTLLPIEPLFIVGIGFLLAWSLLFLASAWLCLVVSPMLIRAFRQRF</sequence>
<evidence type="ECO:0000313" key="2">
    <source>
        <dbReference type="EMBL" id="ARS54647.1"/>
    </source>
</evidence>
<protein>
    <submittedName>
        <fullName evidence="2">Uncharacterized protein</fullName>
    </submittedName>
</protein>
<gene>
    <name evidence="2" type="ORF">B9G99_16470</name>
</gene>
<dbReference type="AlphaFoldDB" id="A0A2Z2HH46"/>
<feature type="transmembrane region" description="Helical" evidence="1">
    <location>
        <begin position="37"/>
        <end position="58"/>
    </location>
</feature>
<proteinExistence type="predicted"/>
<accession>A0A2Z2HH46</accession>